<dbReference type="InterPro" id="IPR011330">
    <property type="entry name" value="Glyco_hydro/deAcase_b/a-brl"/>
</dbReference>
<accession>A0ABS5Z799</accession>
<keyword evidence="5" id="KW-1185">Reference proteome</keyword>
<dbReference type="Pfam" id="PF01522">
    <property type="entry name" value="Polysacc_deac_1"/>
    <property type="match status" value="2"/>
</dbReference>
<dbReference type="InterPro" id="IPR002509">
    <property type="entry name" value="NODB_dom"/>
</dbReference>
<evidence type="ECO:0000256" key="1">
    <source>
        <dbReference type="ARBA" id="ARBA00004613"/>
    </source>
</evidence>
<dbReference type="PANTHER" id="PTHR34216">
    <property type="match status" value="1"/>
</dbReference>
<reference evidence="4 5" key="1">
    <citation type="submission" date="2021-04" db="EMBL/GenBank/DDBJ databases">
        <authorList>
            <person name="Pira H."/>
            <person name="Risdian C."/>
            <person name="Wink J."/>
        </authorList>
    </citation>
    <scope>NUCLEOTIDE SEQUENCE [LARGE SCALE GENOMIC DNA]</scope>
    <source>
        <strain evidence="4 5">WH53</strain>
    </source>
</reference>
<comment type="caution">
    <text evidence="4">The sequence shown here is derived from an EMBL/GenBank/DDBJ whole genome shotgun (WGS) entry which is preliminary data.</text>
</comment>
<evidence type="ECO:0000256" key="2">
    <source>
        <dbReference type="ARBA" id="ARBA00022729"/>
    </source>
</evidence>
<feature type="domain" description="NodB homology" evidence="3">
    <location>
        <begin position="78"/>
        <end position="323"/>
    </location>
</feature>
<proteinExistence type="predicted"/>
<dbReference type="SUPFAM" id="SSF88713">
    <property type="entry name" value="Glycoside hydrolase/deacetylase"/>
    <property type="match status" value="1"/>
</dbReference>
<name>A0ABS5Z799_9GAMM</name>
<organism evidence="4 5">
    <name type="scientific">Zooshikella harenae</name>
    <dbReference type="NCBI Taxonomy" id="2827238"/>
    <lineage>
        <taxon>Bacteria</taxon>
        <taxon>Pseudomonadati</taxon>
        <taxon>Pseudomonadota</taxon>
        <taxon>Gammaproteobacteria</taxon>
        <taxon>Oceanospirillales</taxon>
        <taxon>Zooshikellaceae</taxon>
        <taxon>Zooshikella</taxon>
    </lineage>
</organism>
<dbReference type="CDD" id="cd10918">
    <property type="entry name" value="CE4_NodB_like_5s_6s"/>
    <property type="match status" value="1"/>
</dbReference>
<dbReference type="InterPro" id="IPR051398">
    <property type="entry name" value="Polysacch_Deacetylase"/>
</dbReference>
<dbReference type="RefSeq" id="WP_215818087.1">
    <property type="nucleotide sequence ID" value="NZ_JAGSOY010000003.1"/>
</dbReference>
<dbReference type="Gene3D" id="3.20.20.370">
    <property type="entry name" value="Glycoside hydrolase/deacetylase"/>
    <property type="match status" value="1"/>
</dbReference>
<protein>
    <submittedName>
        <fullName evidence="4">Polysaccharide deacetylase family protein</fullName>
    </submittedName>
</protein>
<dbReference type="PANTHER" id="PTHR34216:SF3">
    <property type="entry name" value="POLY-BETA-1,6-N-ACETYL-D-GLUCOSAMINE N-DEACETYLASE"/>
    <property type="match status" value="1"/>
</dbReference>
<gene>
    <name evidence="4" type="ORF">KCG35_02515</name>
</gene>
<evidence type="ECO:0000313" key="5">
    <source>
        <dbReference type="Proteomes" id="UP000690515"/>
    </source>
</evidence>
<evidence type="ECO:0000259" key="3">
    <source>
        <dbReference type="PROSITE" id="PS51677"/>
    </source>
</evidence>
<keyword evidence="2" id="KW-0732">Signal</keyword>
<dbReference type="Proteomes" id="UP000690515">
    <property type="component" value="Unassembled WGS sequence"/>
</dbReference>
<evidence type="ECO:0000313" key="4">
    <source>
        <dbReference type="EMBL" id="MBU2709924.1"/>
    </source>
</evidence>
<dbReference type="EMBL" id="JAGSOY010000003">
    <property type="protein sequence ID" value="MBU2709924.1"/>
    <property type="molecule type" value="Genomic_DNA"/>
</dbReference>
<sequence>MVMQGLKTLGTWLSRTDQQSKLAILIYHRVHPEPFNRIGLEVDAQLFDQQMGLMAKYFNVLPLADAVQSLKSNSLPPRAVCITFDDGYADNCEVALPILKKWQLPATFFIASDFLNGGCMWNDKVLEAVFQSPLNELTLTDITERPLAIDTKDNKECTANYLLGKLIYLPHAERTEKVEYVLQQAQVEAPDNLMMTVDQLCHMKQQGMDIGGHTCSHPILASLSESAAEQEITNNKAYLESILGEPLRVFAYPNGKPGKDYLTTHVNIVKKLGYECAVSTAWGVSSPEADSYQLARFTPWDTSSGKFMLRHVLNYRNTLPEVV</sequence>
<comment type="subcellular location">
    <subcellularLocation>
        <location evidence="1">Secreted</location>
    </subcellularLocation>
</comment>
<dbReference type="PROSITE" id="PS51677">
    <property type="entry name" value="NODB"/>
    <property type="match status" value="1"/>
</dbReference>